<reference evidence="4" key="1">
    <citation type="submission" date="2018-04" db="EMBL/GenBank/DDBJ databases">
        <authorList>
            <person name="Cornet L."/>
        </authorList>
    </citation>
    <scope>NUCLEOTIDE SEQUENCE [LARGE SCALE GENOMIC DNA]</scope>
</reference>
<dbReference type="Pfam" id="PF02517">
    <property type="entry name" value="Rce1-like"/>
    <property type="match status" value="1"/>
</dbReference>
<keyword evidence="1" id="KW-0472">Membrane</keyword>
<feature type="transmembrane region" description="Helical" evidence="1">
    <location>
        <begin position="254"/>
        <end position="274"/>
    </location>
</feature>
<comment type="caution">
    <text evidence="3">The sequence shown here is derived from an EMBL/GenBank/DDBJ whole genome shotgun (WGS) entry which is preliminary data.</text>
</comment>
<dbReference type="EMBL" id="QBMP01000059">
    <property type="protein sequence ID" value="PZO56970.1"/>
    <property type="molecule type" value="Genomic_DNA"/>
</dbReference>
<keyword evidence="3" id="KW-0645">Protease</keyword>
<dbReference type="GO" id="GO:0008237">
    <property type="term" value="F:metallopeptidase activity"/>
    <property type="evidence" value="ECO:0007669"/>
    <property type="project" value="UniProtKB-KW"/>
</dbReference>
<evidence type="ECO:0000256" key="1">
    <source>
        <dbReference type="SAM" id="Phobius"/>
    </source>
</evidence>
<gene>
    <name evidence="3" type="ORF">DCF15_07810</name>
</gene>
<reference evidence="3 4" key="2">
    <citation type="submission" date="2018-06" db="EMBL/GenBank/DDBJ databases">
        <title>Metagenomic assembly of (sub)arctic Cyanobacteria and their associated microbiome from non-axenic cultures.</title>
        <authorList>
            <person name="Baurain D."/>
        </authorList>
    </citation>
    <scope>NUCLEOTIDE SEQUENCE [LARGE SCALE GENOMIC DNA]</scope>
    <source>
        <strain evidence="3">ULC027bin1</strain>
    </source>
</reference>
<feature type="transmembrane region" description="Helical" evidence="1">
    <location>
        <begin position="221"/>
        <end position="242"/>
    </location>
</feature>
<proteinExistence type="predicted"/>
<sequence length="289" mass="31507">MQVNNGSMTHYGKSNFYSRLLAFFALTFAWSWICWLLAATCRPQLPTLGTVLFIVGSFGPGIAAIAVVRYTSGQGGLRRWLRRSLQWRVGWRWLALSFFSPLAVIALAAAMHIALGGVIAPSPASGHVLLAVVIFGQILLLGGPLGEEFGWRGYALPVLQERYSWRVASLILGVAWGAWHLPLFYIADTAQRHIPFGLFMPSTMALSVLFAWLFNCTRGSVLPALVLHTAINAWAVVIPVIVMPDGSNLRPYGLAVGLLVLVALGLLCSATPTLRRRSLKPNAQNSGKR</sequence>
<keyword evidence="1" id="KW-0812">Transmembrane</keyword>
<dbReference type="PANTHER" id="PTHR35797">
    <property type="entry name" value="PROTEASE-RELATED"/>
    <property type="match status" value="1"/>
</dbReference>
<protein>
    <submittedName>
        <fullName evidence="3">CPBP family intramembrane metalloprotease</fullName>
    </submittedName>
</protein>
<keyword evidence="3" id="KW-0378">Hydrolase</keyword>
<feature type="transmembrane region" description="Helical" evidence="1">
    <location>
        <begin position="167"/>
        <end position="187"/>
    </location>
</feature>
<feature type="transmembrane region" description="Helical" evidence="1">
    <location>
        <begin position="127"/>
        <end position="146"/>
    </location>
</feature>
<feature type="transmembrane region" description="Helical" evidence="1">
    <location>
        <begin position="50"/>
        <end position="72"/>
    </location>
</feature>
<dbReference type="Proteomes" id="UP000249794">
    <property type="component" value="Unassembled WGS sequence"/>
</dbReference>
<dbReference type="GO" id="GO:0004175">
    <property type="term" value="F:endopeptidase activity"/>
    <property type="evidence" value="ECO:0007669"/>
    <property type="project" value="UniProtKB-ARBA"/>
</dbReference>
<name>A0A2W4XHX5_9CYAN</name>
<keyword evidence="1" id="KW-1133">Transmembrane helix</keyword>
<feature type="domain" description="CAAX prenyl protease 2/Lysostaphin resistance protein A-like" evidence="2">
    <location>
        <begin position="133"/>
        <end position="233"/>
    </location>
</feature>
<dbReference type="InterPro" id="IPR003675">
    <property type="entry name" value="Rce1/LyrA-like_dom"/>
</dbReference>
<evidence type="ECO:0000259" key="2">
    <source>
        <dbReference type="Pfam" id="PF02517"/>
    </source>
</evidence>
<dbReference type="InterPro" id="IPR042150">
    <property type="entry name" value="MmRce1-like"/>
</dbReference>
<dbReference type="PANTHER" id="PTHR35797:SF1">
    <property type="entry name" value="PROTEASE"/>
    <property type="match status" value="1"/>
</dbReference>
<dbReference type="AlphaFoldDB" id="A0A2W4XHX5"/>
<feature type="transmembrane region" description="Helical" evidence="1">
    <location>
        <begin position="20"/>
        <end position="38"/>
    </location>
</feature>
<keyword evidence="3" id="KW-0482">Metalloprotease</keyword>
<organism evidence="3 4">
    <name type="scientific">Phormidesmis priestleyi</name>
    <dbReference type="NCBI Taxonomy" id="268141"/>
    <lineage>
        <taxon>Bacteria</taxon>
        <taxon>Bacillati</taxon>
        <taxon>Cyanobacteriota</taxon>
        <taxon>Cyanophyceae</taxon>
        <taxon>Leptolyngbyales</taxon>
        <taxon>Leptolyngbyaceae</taxon>
        <taxon>Phormidesmis</taxon>
    </lineage>
</organism>
<evidence type="ECO:0000313" key="3">
    <source>
        <dbReference type="EMBL" id="PZO56970.1"/>
    </source>
</evidence>
<dbReference type="GO" id="GO:0080120">
    <property type="term" value="P:CAAX-box protein maturation"/>
    <property type="evidence" value="ECO:0007669"/>
    <property type="project" value="UniProtKB-ARBA"/>
</dbReference>
<feature type="transmembrane region" description="Helical" evidence="1">
    <location>
        <begin position="193"/>
        <end position="214"/>
    </location>
</feature>
<evidence type="ECO:0000313" key="4">
    <source>
        <dbReference type="Proteomes" id="UP000249794"/>
    </source>
</evidence>
<dbReference type="GO" id="GO:0006508">
    <property type="term" value="P:proteolysis"/>
    <property type="evidence" value="ECO:0007669"/>
    <property type="project" value="UniProtKB-KW"/>
</dbReference>
<accession>A0A2W4XHX5</accession>
<feature type="transmembrane region" description="Helical" evidence="1">
    <location>
        <begin position="93"/>
        <end position="115"/>
    </location>
</feature>